<dbReference type="AlphaFoldDB" id="A0A2X3B2P4"/>
<reference evidence="1 2" key="1">
    <citation type="submission" date="2018-06" db="EMBL/GenBank/DDBJ databases">
        <authorList>
            <consortium name="Pathogen Informatics"/>
            <person name="Doyle S."/>
        </authorList>
    </citation>
    <scope>NUCLEOTIDE SEQUENCE [LARGE SCALE GENOMIC DNA]</scope>
    <source>
        <strain evidence="1 2">NCTC13102</strain>
    </source>
</reference>
<dbReference type="Proteomes" id="UP000250166">
    <property type="component" value="Unassembled WGS sequence"/>
</dbReference>
<evidence type="ECO:0000313" key="1">
    <source>
        <dbReference type="EMBL" id="SQB99558.1"/>
    </source>
</evidence>
<gene>
    <name evidence="1" type="ORF">NCTC13102_01883</name>
</gene>
<sequence length="214" mass="24297">MKIIPLLLCSLIGYVWSISIQDNAKSTTQSIVSLDSVLQNLITKAKLDSLNDLTQEECKNLSRTYNVPQDSQNEESYSEEQSCYYVAIQNLKAATAELMAKKRIATDMHSLDSILQYKIMAFLSTTNLQSLPRSVLGFEVSYPLQDVENVCHRLDGLEFEASCNLYMQIFDELAHYVAQEQNLPQKAIQDYHKAFETRTQNALEILAQESPDMP</sequence>
<dbReference type="EMBL" id="UAWL01000006">
    <property type="protein sequence ID" value="SQB99558.1"/>
    <property type="molecule type" value="Genomic_DNA"/>
</dbReference>
<organism evidence="1 2">
    <name type="scientific">Helicobacter fennelliae</name>
    <dbReference type="NCBI Taxonomy" id="215"/>
    <lineage>
        <taxon>Bacteria</taxon>
        <taxon>Pseudomonadati</taxon>
        <taxon>Campylobacterota</taxon>
        <taxon>Epsilonproteobacteria</taxon>
        <taxon>Campylobacterales</taxon>
        <taxon>Helicobacteraceae</taxon>
        <taxon>Helicobacter</taxon>
    </lineage>
</organism>
<name>A0A2X3B2P4_9HELI</name>
<accession>A0A2X3B2P4</accession>
<evidence type="ECO:0000313" key="2">
    <source>
        <dbReference type="Proteomes" id="UP000250166"/>
    </source>
</evidence>
<proteinExistence type="predicted"/>
<protein>
    <submittedName>
        <fullName evidence="1">Uncharacterized protein</fullName>
    </submittedName>
</protein>
<dbReference type="RefSeq" id="WP_023950016.1">
    <property type="nucleotide sequence ID" value="NZ_JAERIV010000052.1"/>
</dbReference>